<evidence type="ECO:0000256" key="3">
    <source>
        <dbReference type="ARBA" id="ARBA00023163"/>
    </source>
</evidence>
<dbReference type="SUPFAM" id="SSF46785">
    <property type="entry name" value="Winged helix' DNA-binding domain"/>
    <property type="match status" value="1"/>
</dbReference>
<proteinExistence type="predicted"/>
<dbReference type="PANTHER" id="PTHR38445:SF9">
    <property type="entry name" value="HTH-TYPE TRANSCRIPTIONAL REPRESSOR YTRA"/>
    <property type="match status" value="1"/>
</dbReference>
<dbReference type="GO" id="GO:0003700">
    <property type="term" value="F:DNA-binding transcription factor activity"/>
    <property type="evidence" value="ECO:0007669"/>
    <property type="project" value="InterPro"/>
</dbReference>
<evidence type="ECO:0000256" key="1">
    <source>
        <dbReference type="ARBA" id="ARBA00023015"/>
    </source>
</evidence>
<keyword evidence="1" id="KW-0805">Transcription regulation</keyword>
<dbReference type="Pfam" id="PF00392">
    <property type="entry name" value="GntR"/>
    <property type="match status" value="1"/>
</dbReference>
<dbReference type="AlphaFoldDB" id="A0A916WAD2"/>
<keyword evidence="3" id="KW-0804">Transcription</keyword>
<evidence type="ECO:0000256" key="2">
    <source>
        <dbReference type="ARBA" id="ARBA00023125"/>
    </source>
</evidence>
<dbReference type="InterPro" id="IPR036388">
    <property type="entry name" value="WH-like_DNA-bd_sf"/>
</dbReference>
<dbReference type="InterPro" id="IPR000524">
    <property type="entry name" value="Tscrpt_reg_HTH_GntR"/>
</dbReference>
<comment type="caution">
    <text evidence="5">The sequence shown here is derived from an EMBL/GenBank/DDBJ whole genome shotgun (WGS) entry which is preliminary data.</text>
</comment>
<dbReference type="PROSITE" id="PS50949">
    <property type="entry name" value="HTH_GNTR"/>
    <property type="match status" value="1"/>
</dbReference>
<organism evidence="5 6">
    <name type="scientific">Ornithinibacillus halotolerans</name>
    <dbReference type="NCBI Taxonomy" id="1274357"/>
    <lineage>
        <taxon>Bacteria</taxon>
        <taxon>Bacillati</taxon>
        <taxon>Bacillota</taxon>
        <taxon>Bacilli</taxon>
        <taxon>Bacillales</taxon>
        <taxon>Bacillaceae</taxon>
        <taxon>Ornithinibacillus</taxon>
    </lineage>
</organism>
<dbReference type="InterPro" id="IPR036390">
    <property type="entry name" value="WH_DNA-bd_sf"/>
</dbReference>
<dbReference type="RefSeq" id="WP_188384970.1">
    <property type="nucleotide sequence ID" value="NZ_BMEY01000012.1"/>
</dbReference>
<sequence length="126" mass="14354">MADMFHSQKPIYQQLADRIKKQIISGELSPGEKLPSIRETGLEVNVNPNTVSRTYRELEMVNIVETKRGQGTFVTEDEGVLRSIREEMKNEIITIFVQEMQEMGYTNDDIQSGLGEFLSKKGENEA</sequence>
<evidence type="ECO:0000259" key="4">
    <source>
        <dbReference type="PROSITE" id="PS50949"/>
    </source>
</evidence>
<feature type="domain" description="HTH gntR-type" evidence="4">
    <location>
        <begin position="9"/>
        <end position="77"/>
    </location>
</feature>
<dbReference type="SMART" id="SM00345">
    <property type="entry name" value="HTH_GNTR"/>
    <property type="match status" value="1"/>
</dbReference>
<gene>
    <name evidence="5" type="primary">yhcF</name>
    <name evidence="5" type="ORF">GCM10008025_24690</name>
</gene>
<dbReference type="EMBL" id="BMEY01000012">
    <property type="protein sequence ID" value="GGA80350.1"/>
    <property type="molecule type" value="Genomic_DNA"/>
</dbReference>
<dbReference type="GO" id="GO:0003677">
    <property type="term" value="F:DNA binding"/>
    <property type="evidence" value="ECO:0007669"/>
    <property type="project" value="UniProtKB-KW"/>
</dbReference>
<dbReference type="CDD" id="cd07377">
    <property type="entry name" value="WHTH_GntR"/>
    <property type="match status" value="1"/>
</dbReference>
<dbReference type="Gene3D" id="1.10.10.10">
    <property type="entry name" value="Winged helix-like DNA-binding domain superfamily/Winged helix DNA-binding domain"/>
    <property type="match status" value="1"/>
</dbReference>
<name>A0A916WAD2_9BACI</name>
<reference evidence="5" key="2">
    <citation type="submission" date="2020-09" db="EMBL/GenBank/DDBJ databases">
        <authorList>
            <person name="Sun Q."/>
            <person name="Zhou Y."/>
        </authorList>
    </citation>
    <scope>NUCLEOTIDE SEQUENCE</scope>
    <source>
        <strain evidence="5">CGMCC 1.12408</strain>
    </source>
</reference>
<evidence type="ECO:0000313" key="5">
    <source>
        <dbReference type="EMBL" id="GGA80350.1"/>
    </source>
</evidence>
<reference evidence="5" key="1">
    <citation type="journal article" date="2014" name="Int. J. Syst. Evol. Microbiol.">
        <title>Complete genome sequence of Corynebacterium casei LMG S-19264T (=DSM 44701T), isolated from a smear-ripened cheese.</title>
        <authorList>
            <consortium name="US DOE Joint Genome Institute (JGI-PGF)"/>
            <person name="Walter F."/>
            <person name="Albersmeier A."/>
            <person name="Kalinowski J."/>
            <person name="Ruckert C."/>
        </authorList>
    </citation>
    <scope>NUCLEOTIDE SEQUENCE</scope>
    <source>
        <strain evidence="5">CGMCC 1.12408</strain>
    </source>
</reference>
<evidence type="ECO:0000313" key="6">
    <source>
        <dbReference type="Proteomes" id="UP000613512"/>
    </source>
</evidence>
<keyword evidence="2" id="KW-0238">DNA-binding</keyword>
<protein>
    <submittedName>
        <fullName evidence="5">HTH-type transcriptional regulator YhcF</fullName>
    </submittedName>
</protein>
<dbReference type="PANTHER" id="PTHR38445">
    <property type="entry name" value="HTH-TYPE TRANSCRIPTIONAL REPRESSOR YTRA"/>
    <property type="match status" value="1"/>
</dbReference>
<dbReference type="Proteomes" id="UP000613512">
    <property type="component" value="Unassembled WGS sequence"/>
</dbReference>
<keyword evidence="6" id="KW-1185">Reference proteome</keyword>
<accession>A0A916WAD2</accession>